<comment type="caution">
    <text evidence="1">The sequence shown here is derived from an EMBL/GenBank/DDBJ whole genome shotgun (WGS) entry which is preliminary data.</text>
</comment>
<evidence type="ECO:0000313" key="2">
    <source>
        <dbReference type="Proteomes" id="UP001283361"/>
    </source>
</evidence>
<accession>A0AAE1CPE6</accession>
<dbReference type="Proteomes" id="UP001283361">
    <property type="component" value="Unassembled WGS sequence"/>
</dbReference>
<gene>
    <name evidence="1" type="ORF">RRG08_044301</name>
</gene>
<reference evidence="1" key="1">
    <citation type="journal article" date="2023" name="G3 (Bethesda)">
        <title>A reference genome for the long-term kleptoplast-retaining sea slug Elysia crispata morphotype clarki.</title>
        <authorList>
            <person name="Eastman K.E."/>
            <person name="Pendleton A.L."/>
            <person name="Shaikh M.A."/>
            <person name="Suttiyut T."/>
            <person name="Ogas R."/>
            <person name="Tomko P."/>
            <person name="Gavelis G."/>
            <person name="Widhalm J.R."/>
            <person name="Wisecaver J.H."/>
        </authorList>
    </citation>
    <scope>NUCLEOTIDE SEQUENCE</scope>
    <source>
        <strain evidence="1">ECLA1</strain>
    </source>
</reference>
<proteinExistence type="predicted"/>
<protein>
    <submittedName>
        <fullName evidence="1">Uncharacterized protein</fullName>
    </submittedName>
</protein>
<keyword evidence="2" id="KW-1185">Reference proteome</keyword>
<dbReference type="AlphaFoldDB" id="A0AAE1CPE6"/>
<organism evidence="1 2">
    <name type="scientific">Elysia crispata</name>
    <name type="common">lettuce slug</name>
    <dbReference type="NCBI Taxonomy" id="231223"/>
    <lineage>
        <taxon>Eukaryota</taxon>
        <taxon>Metazoa</taxon>
        <taxon>Spiralia</taxon>
        <taxon>Lophotrochozoa</taxon>
        <taxon>Mollusca</taxon>
        <taxon>Gastropoda</taxon>
        <taxon>Heterobranchia</taxon>
        <taxon>Euthyneura</taxon>
        <taxon>Panpulmonata</taxon>
        <taxon>Sacoglossa</taxon>
        <taxon>Placobranchoidea</taxon>
        <taxon>Plakobranchidae</taxon>
        <taxon>Elysia</taxon>
    </lineage>
</organism>
<name>A0AAE1CPE6_9GAST</name>
<evidence type="ECO:0000313" key="1">
    <source>
        <dbReference type="EMBL" id="KAK3723396.1"/>
    </source>
</evidence>
<dbReference type="EMBL" id="JAWDGP010007362">
    <property type="protein sequence ID" value="KAK3723396.1"/>
    <property type="molecule type" value="Genomic_DNA"/>
</dbReference>
<sequence length="139" mass="15793">MVTTCGHSTGQSQGQLGDMWEEGGRGVSLENVARKPRFSRPASRLFLARACFHPWINTSGHQLDRPGENNRVVAQATFWSNKLERLQRELRRLWPGATMVPLQATSQRLYSPAFWHLSSATPHRPLFYLENPSLRVTPP</sequence>